<organism evidence="2 3">
    <name type="scientific">Sulfuricurvum kujiense</name>
    <dbReference type="NCBI Taxonomy" id="148813"/>
    <lineage>
        <taxon>Bacteria</taxon>
        <taxon>Pseudomonadati</taxon>
        <taxon>Campylobacterota</taxon>
        <taxon>Epsilonproteobacteria</taxon>
        <taxon>Campylobacterales</taxon>
        <taxon>Sulfurimonadaceae</taxon>
        <taxon>Sulfuricurvum</taxon>
    </lineage>
</organism>
<evidence type="ECO:0000256" key="1">
    <source>
        <dbReference type="SAM" id="Coils"/>
    </source>
</evidence>
<protein>
    <submittedName>
        <fullName evidence="2">Uncharacterized protein</fullName>
    </submittedName>
</protein>
<evidence type="ECO:0000313" key="3">
    <source>
        <dbReference type="Proteomes" id="UP000228859"/>
    </source>
</evidence>
<dbReference type="EMBL" id="DLUI01000137">
    <property type="protein sequence ID" value="DAB37759.1"/>
    <property type="molecule type" value="Genomic_DNA"/>
</dbReference>
<gene>
    <name evidence="2" type="ORF">CFH83_09535</name>
</gene>
<name>A0A2D3WKX3_9BACT</name>
<sequence length="498" mass="58367">MNPRIILDVVTILDESLPRHIYALDFTTEQYRTLLEKLSISNNETLFDDKKGAIRKALIKYFAKSFQEIEVQVTLESFALKKQFIDPSKPEAYDRMLHKNNVLLIDIFERKADFSPLPYLVSIPEEIRKPILENFLKFDEDLDNARQMTRRQVEQIFNLDVRDIIFFLRGRITIRHYTPPKKFAEGVDKRFGGESVEDMEAMYQTYFPQGAWEHIEPILGEVIAEKLNFSVIDNATFTRTFIPVFRSMIEILLLEVLKKEDRNKIEGFTGYVLREHFHRIFLYTAKNLLQFIENRDKNAEAFIKYFSDEIVIDANGNKIQKHAIVDSKQQKWNFSAVVSIMMQYKQVKLKIASQKEAILIAEKEFNDAQNELTVEKNNKDIITDKVTDFQETISENDAAILRLKNKTGSTPEETVSLKSQINRLNYHQTELFELKKKTLNQLELSKNKIANKISELTRRQRKLDYEKKAMQTYLEQMATILETYENVAEALATVLTKR</sequence>
<feature type="coiled-coil region" evidence="1">
    <location>
        <begin position="351"/>
        <end position="378"/>
    </location>
</feature>
<dbReference type="Proteomes" id="UP000228859">
    <property type="component" value="Unassembled WGS sequence"/>
</dbReference>
<dbReference type="RefSeq" id="WP_294895443.1">
    <property type="nucleotide sequence ID" value="NZ_DLUI01000137.1"/>
</dbReference>
<accession>A0A2D3WKX3</accession>
<proteinExistence type="predicted"/>
<comment type="caution">
    <text evidence="2">The sequence shown here is derived from an EMBL/GenBank/DDBJ whole genome shotgun (WGS) entry which is preliminary data.</text>
</comment>
<evidence type="ECO:0000313" key="2">
    <source>
        <dbReference type="EMBL" id="DAB37759.1"/>
    </source>
</evidence>
<keyword evidence="1" id="KW-0175">Coiled coil</keyword>
<dbReference type="AlphaFoldDB" id="A0A2D3WKX3"/>
<reference evidence="2 3" key="1">
    <citation type="journal article" date="2017" name="Front. Microbiol.">
        <title>Comparative Genomic Analysis of the Class Epsilonproteobacteria and Proposed Reclassification to Epsilonbacteraeota (phyl. nov.).</title>
        <authorList>
            <person name="Waite D.W."/>
            <person name="Vanwonterghem I."/>
            <person name="Rinke C."/>
            <person name="Parks D.H."/>
            <person name="Zhang Y."/>
            <person name="Takai K."/>
            <person name="Sievert S.M."/>
            <person name="Simon J."/>
            <person name="Campbell B.J."/>
            <person name="Hanson T.E."/>
            <person name="Woyke T."/>
            <person name="Klotz M.G."/>
            <person name="Hugenholtz P."/>
        </authorList>
    </citation>
    <scope>NUCLEOTIDE SEQUENCE [LARGE SCALE GENOMIC DNA]</scope>
    <source>
        <strain evidence="2">UBA12443</strain>
    </source>
</reference>